<dbReference type="GeneID" id="89451942"/>
<dbReference type="AlphaFoldDB" id="A3U4R4"/>
<name>A3U4R4_CROAH</name>
<dbReference type="STRING" id="216432.CA2559_00710"/>
<feature type="transmembrane region" description="Helical" evidence="1">
    <location>
        <begin position="133"/>
        <end position="149"/>
    </location>
</feature>
<feature type="transmembrane region" description="Helical" evidence="1">
    <location>
        <begin position="36"/>
        <end position="62"/>
    </location>
</feature>
<dbReference type="eggNOG" id="ENOG502ZAPM">
    <property type="taxonomic scope" value="Bacteria"/>
</dbReference>
<evidence type="ECO:0000256" key="1">
    <source>
        <dbReference type="SAM" id="Phobius"/>
    </source>
</evidence>
<evidence type="ECO:0000313" key="2">
    <source>
        <dbReference type="EMBL" id="EAP87231.1"/>
    </source>
</evidence>
<dbReference type="KEGG" id="cat:CA2559_00710"/>
<reference evidence="2 3" key="1">
    <citation type="journal article" date="2010" name="J. Bacteriol.">
        <title>The complete genome sequence of Croceibacter atlanticus HTCC2559T.</title>
        <authorList>
            <person name="Oh H.M."/>
            <person name="Kang I."/>
            <person name="Ferriera S."/>
            <person name="Giovannoni S.J."/>
            <person name="Cho J.C."/>
        </authorList>
    </citation>
    <scope>NUCLEOTIDE SEQUENCE [LARGE SCALE GENOMIC DNA]</scope>
    <source>
        <strain evidence="3">ATCC BAA-628 / HTCC2559 / KCTC 12090</strain>
    </source>
</reference>
<organism evidence="2 3">
    <name type="scientific">Croceibacter atlanticus (strain ATCC BAA-628 / JCM 21780 / CIP 108009 / IAM 15332 / KCTC 12090 / HTCC2559)</name>
    <dbReference type="NCBI Taxonomy" id="216432"/>
    <lineage>
        <taxon>Bacteria</taxon>
        <taxon>Pseudomonadati</taxon>
        <taxon>Bacteroidota</taxon>
        <taxon>Flavobacteriia</taxon>
        <taxon>Flavobacteriales</taxon>
        <taxon>Flavobacteriaceae</taxon>
        <taxon>Croceibacter</taxon>
    </lineage>
</organism>
<dbReference type="EMBL" id="CP002046">
    <property type="protein sequence ID" value="EAP87231.1"/>
    <property type="molecule type" value="Genomic_DNA"/>
</dbReference>
<keyword evidence="1" id="KW-0472">Membrane</keyword>
<keyword evidence="1" id="KW-1133">Transmembrane helix</keyword>
<dbReference type="Proteomes" id="UP000002297">
    <property type="component" value="Chromosome"/>
</dbReference>
<dbReference type="HOGENOM" id="CLU_1097082_0_0_10"/>
<feature type="transmembrane region" description="Helical" evidence="1">
    <location>
        <begin position="74"/>
        <end position="99"/>
    </location>
</feature>
<feature type="transmembrane region" description="Helical" evidence="1">
    <location>
        <begin position="192"/>
        <end position="220"/>
    </location>
</feature>
<keyword evidence="3" id="KW-1185">Reference proteome</keyword>
<gene>
    <name evidence="2" type="ordered locus">CA2559_00710</name>
</gene>
<protein>
    <submittedName>
        <fullName evidence="2">Uncharacterized protein</fullName>
    </submittedName>
</protein>
<keyword evidence="1" id="KW-0812">Transmembrane</keyword>
<accession>A3U4R4</accession>
<dbReference type="OrthoDB" id="1365379at2"/>
<proteinExistence type="predicted"/>
<sequence length="251" mass="28433">MFQELQRRIDTAKELDFGSIFQRSLDLFKETWVQGLILTLISIAITLPLIMLIYIPMIVYGIADPSAFEQGDLAALPIFIMAITLIVVIVIISALSFALQAAFFKMIKKIDHKETNEDVNFFMYFKQPYLKKSLILSLALIGIALVSALLCYLPLIYAIVPLQFFVLFFAFHPELSISEVIKLSFKLGNKKWLITFGLILVAGILAQFVGMLLCFVGVFFTASFGYLPLYHIYKDVIGFDNQPEIFETNSI</sequence>
<evidence type="ECO:0000313" key="3">
    <source>
        <dbReference type="Proteomes" id="UP000002297"/>
    </source>
</evidence>
<dbReference type="RefSeq" id="WP_013185912.1">
    <property type="nucleotide sequence ID" value="NC_014230.1"/>
</dbReference>